<feature type="transmembrane region" description="Helical" evidence="1">
    <location>
        <begin position="126"/>
        <end position="145"/>
    </location>
</feature>
<keyword evidence="1" id="KW-1133">Transmembrane helix</keyword>
<organism evidence="2 3">
    <name type="scientific">Faecousia intestinalis</name>
    <dbReference type="NCBI Taxonomy" id="3133167"/>
    <lineage>
        <taxon>Bacteria</taxon>
        <taxon>Bacillati</taxon>
        <taxon>Bacillota</taxon>
        <taxon>Clostridia</taxon>
        <taxon>Eubacteriales</taxon>
        <taxon>Oscillospiraceae</taxon>
        <taxon>Faecousia</taxon>
    </lineage>
</organism>
<feature type="transmembrane region" description="Helical" evidence="1">
    <location>
        <begin position="336"/>
        <end position="359"/>
    </location>
</feature>
<feature type="transmembrane region" description="Helical" evidence="1">
    <location>
        <begin position="269"/>
        <end position="288"/>
    </location>
</feature>
<feature type="transmembrane region" description="Helical" evidence="1">
    <location>
        <begin position="295"/>
        <end position="316"/>
    </location>
</feature>
<dbReference type="EMBL" id="JBBMFF010000175">
    <property type="protein sequence ID" value="MEQ2510619.1"/>
    <property type="molecule type" value="Genomic_DNA"/>
</dbReference>
<feature type="transmembrane region" description="Helical" evidence="1">
    <location>
        <begin position="180"/>
        <end position="200"/>
    </location>
</feature>
<comment type="caution">
    <text evidence="2">The sequence shown here is derived from an EMBL/GenBank/DDBJ whole genome shotgun (WGS) entry which is preliminary data.</text>
</comment>
<sequence length="511" mass="53767">MKRPIDWREDRSAVREKVAESARCVLPIVLIVVLLCLTAAPMKPDLLLSFLIGGVMLVVGMGLFSLGAEQSMTPIGTKIGTALTRTKNLPLILGVSFALGFAITVAEPDLQVLAETVPHISSTVLLLTVGVGVGLFMAVCMLRIVTGANLRWLLIGCYALIFLLAAFSDPDFLGIAFDSGGVTTGPMTVPFILAMGLGVSNIRSDRRAEADSFGLVALCSVGPILAVLILGFFYQGSDAVADLSSASFGSSTAIGGAFLASVPLYLREMAISMLPIVAIFFLFQLTLLRLPGRSLAKILIGILYTYVGLVLFLTGVNVGFSPLGAELGAELAVHGWLLVPLAMVLGWFIISAEPAVGVLEKQIESVSAGAIPGKVIQRSLSVAIALAMGLSMLRVLTGISILWFLVPGYGIALALSFFVPDIYTAIAFDSGGVASGPMTATFMLQFVMGASSALGGNILRDAFGVVALVAMMPLLSIQAVGFLYERRAKRAAVAPEHYGDFDIVELWEDAA</sequence>
<keyword evidence="3" id="KW-1185">Reference proteome</keyword>
<gene>
    <name evidence="2" type="ORF">WMO66_05055</name>
</gene>
<feature type="transmembrane region" description="Helical" evidence="1">
    <location>
        <begin position="212"/>
        <end position="234"/>
    </location>
</feature>
<feature type="transmembrane region" description="Helical" evidence="1">
    <location>
        <begin position="21"/>
        <end position="40"/>
    </location>
</feature>
<accession>A0ABV1G5C1</accession>
<reference evidence="2 3" key="1">
    <citation type="submission" date="2024-03" db="EMBL/GenBank/DDBJ databases">
        <title>Human intestinal bacterial collection.</title>
        <authorList>
            <person name="Pauvert C."/>
            <person name="Hitch T.C.A."/>
            <person name="Clavel T."/>
        </authorList>
    </citation>
    <scope>NUCLEOTIDE SEQUENCE [LARGE SCALE GENOMIC DNA]</scope>
    <source>
        <strain evidence="2 3">CLA-AA-H192</strain>
    </source>
</reference>
<keyword evidence="1" id="KW-0472">Membrane</keyword>
<proteinExistence type="predicted"/>
<dbReference type="RefSeq" id="WP_349135297.1">
    <property type="nucleotide sequence ID" value="NZ_JBBMFF010000175.1"/>
</dbReference>
<feature type="transmembrane region" description="Helical" evidence="1">
    <location>
        <begin position="465"/>
        <end position="484"/>
    </location>
</feature>
<evidence type="ECO:0000256" key="1">
    <source>
        <dbReference type="SAM" id="Phobius"/>
    </source>
</evidence>
<evidence type="ECO:0000313" key="3">
    <source>
        <dbReference type="Proteomes" id="UP001491552"/>
    </source>
</evidence>
<dbReference type="Proteomes" id="UP001491552">
    <property type="component" value="Unassembled WGS sequence"/>
</dbReference>
<feature type="transmembrane region" description="Helical" evidence="1">
    <location>
        <begin position="89"/>
        <end position="106"/>
    </location>
</feature>
<feature type="transmembrane region" description="Helical" evidence="1">
    <location>
        <begin position="152"/>
        <end position="168"/>
    </location>
</feature>
<dbReference type="Pfam" id="PF07556">
    <property type="entry name" value="DUF1538"/>
    <property type="match status" value="2"/>
</dbReference>
<evidence type="ECO:0000313" key="2">
    <source>
        <dbReference type="EMBL" id="MEQ2510619.1"/>
    </source>
</evidence>
<dbReference type="InterPro" id="IPR011435">
    <property type="entry name" value="UmpAB"/>
</dbReference>
<name>A0ABV1G5C1_9FIRM</name>
<protein>
    <submittedName>
        <fullName evidence="2">DUF1538 domain-containing protein</fullName>
    </submittedName>
</protein>
<feature type="transmembrane region" description="Helical" evidence="1">
    <location>
        <begin position="46"/>
        <end position="68"/>
    </location>
</feature>
<keyword evidence="1" id="KW-0812">Transmembrane</keyword>